<dbReference type="GO" id="GO:0005794">
    <property type="term" value="C:Golgi apparatus"/>
    <property type="evidence" value="ECO:0007669"/>
    <property type="project" value="TreeGrafter"/>
</dbReference>
<dbReference type="RefSeq" id="XP_034277232.1">
    <property type="nucleotide sequence ID" value="XM_034421341.2"/>
</dbReference>
<organism evidence="4 5">
    <name type="scientific">Pantherophis guttatus</name>
    <name type="common">Corn snake</name>
    <name type="synonym">Elaphe guttata</name>
    <dbReference type="NCBI Taxonomy" id="94885"/>
    <lineage>
        <taxon>Eukaryota</taxon>
        <taxon>Metazoa</taxon>
        <taxon>Chordata</taxon>
        <taxon>Craniata</taxon>
        <taxon>Vertebrata</taxon>
        <taxon>Euteleostomi</taxon>
        <taxon>Lepidosauria</taxon>
        <taxon>Squamata</taxon>
        <taxon>Bifurcata</taxon>
        <taxon>Unidentata</taxon>
        <taxon>Episquamata</taxon>
        <taxon>Toxicofera</taxon>
        <taxon>Serpentes</taxon>
        <taxon>Colubroidea</taxon>
        <taxon>Colubridae</taxon>
        <taxon>Colubrinae</taxon>
        <taxon>Pantherophis</taxon>
    </lineage>
</organism>
<dbReference type="Proteomes" id="UP001652622">
    <property type="component" value="Unplaced"/>
</dbReference>
<dbReference type="PANTHER" id="PTHR19327">
    <property type="entry name" value="GOLGIN"/>
    <property type="match status" value="1"/>
</dbReference>
<feature type="coiled-coil region" evidence="1">
    <location>
        <begin position="1442"/>
        <end position="1542"/>
    </location>
</feature>
<evidence type="ECO:0000313" key="5">
    <source>
        <dbReference type="RefSeq" id="XP_034277232.1"/>
    </source>
</evidence>
<feature type="compositionally biased region" description="Polar residues" evidence="2">
    <location>
        <begin position="46"/>
        <end position="76"/>
    </location>
</feature>
<sequence>MFKKLKQKISEEQTSGRGSPGCGASGFSQRSSETSALSPSIHRNRTSLTEQNDDNTSTPNREIIHKQNTSNESETSSVGMIIAETKRQMHETLELKEEEIAQLYIHIKQVVLQSEELKKQKEKSEKTAFEQLEKALSAAQLAEEAHRKVQAEMDEKMKAVEKANEEECVILQQELTRVKEEVRILELENSPTKCPQTAKLLKEKEAIFHAHIEEMNEKTLEKLDVKQTELEALSSELSDALNTCQNLEQYISKLKEDADKAKVQFETKLNQQRNNHKEQVEAILKDQEVIEKSFKEEIIQLKQLLEAKEKSEEELEQKKMKETLGKAESQCKRMPAELDFLCQSREDNASIYENRFKNLQEKLELIKHKKSKLEELVVKPETQLNEIKTELDFQTSQVNDLKCELEEEKRENIQNTSSLTEKYESQLRNLEEISQLKSHCTGKESKIGQIKHFMKQQIEKYRQLLSTKEEEISVLRDKYELKLKQQETQAEEAIEKEKKMQEEFKQKLSEQEAKLKKEIEGNQLEFCQKEKQFTSKMLAMAHASSLGINDAISKLEMNQKKQLKSMTEAHKQEVGEVLHLWEKKLKQQAKELWEKHEIRLQEKEQEIRDLKERLAIFDAEREGNNAEITWLKNKDTKKDKTIHELQEQLQQTLAQVNLLKQKEIDLKKQLVKLENDLNFSLKEKITVQEQLNELMITEEKKKYDLLELEDKLKMSDVELHALKMSHLKEQENYGTKLEGERNEFQQKQAEFENFKRDTIRQLADYQQKAETLLKIKVGELIEQCNENISSIIVKIAHCQQQTIKIKEGILIKINQIPDLEFQLKQLTESHVTLNSSLQESKKHLEEKEHLIMSMKADMEKLLTEKELLQKESYFQQQTATEKESCITELKKELSVHNNVVTSMREEINEKKAEITDLNKLISELNLRLENTILEKETATTMLNKQHKENELQLLNEMEVLSSKVESLSEDKVIALKQVDHWMNKMSEWKKKAQLRFTQNYNTIKELQNKIELINNQVSEKEEELNRRKEEHDKQTKRLEHLKSLMEQNQVRKEKQESDLVGEIKIRSARIAELEEHIARKTMENDYLMEECKKYHEQDSEQKEMAQQLQQAQGAIVDKDDKLKEMEQKVLTFEKKMQVMEIDLEKKSKEFEGIKLALLKTKEEELKALEERLISETTSKIADLKKKAEHKIASIKRQLPTQMEEKEQQNKLEKKLQEKEKKIMSLDLEKELIQKVETIKVSADQDKVHALENMQKMYDLKIDILRQDLLDKERLLEKYNEETKMCNISKMETRDQQELLKRAQEDKNKIENLQRELEEQIKKQASLLKQHTKYESELTNIKVELKNKEVNQQNMEIALKDLEKKLQEKEQEEQSLQQKIYHFGEDFMKERQHKIEVKNRITEYDEKLNRLQEQVDERSGLIKILEGNIEEKTKLVFELQKMVDKMQMQQKDLQTTLKHTEQEKQEHHRNMIKLQKDLRTLRKDHQQELEIMKKESREEMEQKIKYEQEDIELKHNSTLKQLMREFNTQLAQKDQELEMAVKETISKAQEVESELIESHRTETVQLHKKISEKDDDLQRTVKKYEEILEAREEEMTKKVNKLEEQLMQLQENYKKRLAHEESWNGDEEKIAELQTQLAQKTTLVNDSKLKEQEFREQIHTLQDKLKNYEKAVYVTTVKTPYRDGNLCHSDVSVFGEPTEFEYLRKVIFEYMMGRETKTMAKVITSVLKFPPDQTQKILERENAQTLFTSPPVVSSE</sequence>
<evidence type="ECO:0000313" key="4">
    <source>
        <dbReference type="Proteomes" id="UP001652622"/>
    </source>
</evidence>
<dbReference type="SUPFAM" id="SSF101283">
    <property type="entry name" value="GRIP domain"/>
    <property type="match status" value="1"/>
</dbReference>
<dbReference type="InterPro" id="IPR000237">
    <property type="entry name" value="GRIP_dom"/>
</dbReference>
<proteinExistence type="predicted"/>
<keyword evidence="4" id="KW-1185">Reference proteome</keyword>
<keyword evidence="1" id="KW-0175">Coiled coil</keyword>
<dbReference type="SMART" id="SM00755">
    <property type="entry name" value="Grip"/>
    <property type="match status" value="1"/>
</dbReference>
<evidence type="ECO:0000259" key="3">
    <source>
        <dbReference type="PROSITE" id="PS50913"/>
    </source>
</evidence>
<protein>
    <submittedName>
        <fullName evidence="5">Golgin subfamily A member 4 isoform X4</fullName>
    </submittedName>
</protein>
<dbReference type="Gene3D" id="1.10.220.60">
    <property type="entry name" value="GRIP domain"/>
    <property type="match status" value="1"/>
</dbReference>
<dbReference type="PROSITE" id="PS50913">
    <property type="entry name" value="GRIP"/>
    <property type="match status" value="1"/>
</dbReference>
<feature type="coiled-coil region" evidence="1">
    <location>
        <begin position="1261"/>
        <end position="1413"/>
    </location>
</feature>
<evidence type="ECO:0000256" key="1">
    <source>
        <dbReference type="SAM" id="Coils"/>
    </source>
</evidence>
<evidence type="ECO:0000256" key="2">
    <source>
        <dbReference type="SAM" id="MobiDB-lite"/>
    </source>
</evidence>
<accession>A0A6P9C177</accession>
<feature type="region of interest" description="Disordered" evidence="2">
    <location>
        <begin position="1"/>
        <end position="76"/>
    </location>
</feature>
<feature type="coiled-coil region" evidence="1">
    <location>
        <begin position="107"/>
        <end position="188"/>
    </location>
</feature>
<dbReference type="OrthoDB" id="9044749at2759"/>
<feature type="coiled-coil region" evidence="1">
    <location>
        <begin position="844"/>
        <end position="934"/>
    </location>
</feature>
<reference evidence="5" key="1">
    <citation type="submission" date="2025-08" db="UniProtKB">
        <authorList>
            <consortium name="RefSeq"/>
        </authorList>
    </citation>
    <scope>IDENTIFICATION</scope>
    <source>
        <tissue evidence="5">Blood</tissue>
    </source>
</reference>
<feature type="coiled-coil region" evidence="1">
    <location>
        <begin position="1003"/>
        <end position="1235"/>
    </location>
</feature>
<name>A0A6P9C177_PANGU</name>
<dbReference type="GO" id="GO:0031267">
    <property type="term" value="F:small GTPase binding"/>
    <property type="evidence" value="ECO:0007669"/>
    <property type="project" value="TreeGrafter"/>
</dbReference>
<dbReference type="CTD" id="2803"/>
<feature type="coiled-coil region" evidence="1">
    <location>
        <begin position="586"/>
        <end position="676"/>
    </location>
</feature>
<feature type="coiled-coil region" evidence="1">
    <location>
        <begin position="1573"/>
        <end position="1618"/>
    </location>
</feature>
<dbReference type="Pfam" id="PF01465">
    <property type="entry name" value="GRIP"/>
    <property type="match status" value="1"/>
</dbReference>
<gene>
    <name evidence="5" type="primary">GOLGA4</name>
</gene>
<feature type="compositionally biased region" description="Polar residues" evidence="2">
    <location>
        <begin position="26"/>
        <end position="38"/>
    </location>
</feature>
<feature type="coiled-coil region" evidence="1">
    <location>
        <begin position="216"/>
        <end position="525"/>
    </location>
</feature>
<dbReference type="PANTHER" id="PTHR19327:SF0">
    <property type="entry name" value="GOLGIN SUBFAMILY A MEMBER 4"/>
    <property type="match status" value="1"/>
</dbReference>
<feature type="domain" description="GRIP" evidence="3">
    <location>
        <begin position="1692"/>
        <end position="1739"/>
    </location>
</feature>
<dbReference type="GeneID" id="117666124"/>
<dbReference type="GO" id="GO:0048193">
    <property type="term" value="P:Golgi vesicle transport"/>
    <property type="evidence" value="ECO:0007669"/>
    <property type="project" value="TreeGrafter"/>
</dbReference>